<evidence type="ECO:0000256" key="1">
    <source>
        <dbReference type="ARBA" id="ARBA00007391"/>
    </source>
</evidence>
<dbReference type="InterPro" id="IPR004365">
    <property type="entry name" value="NA-bd_OB_tRNA"/>
</dbReference>
<proteinExistence type="inferred from homology"/>
<evidence type="ECO:0000259" key="3">
    <source>
        <dbReference type="Pfam" id="PF01336"/>
    </source>
</evidence>
<evidence type="ECO:0000256" key="2">
    <source>
        <dbReference type="ARBA" id="ARBA00017273"/>
    </source>
</evidence>
<organism evidence="4 5">
    <name type="scientific">Amycolatopsis lurida NRRL 2430</name>
    <dbReference type="NCBI Taxonomy" id="1460371"/>
    <lineage>
        <taxon>Bacteria</taxon>
        <taxon>Bacillati</taxon>
        <taxon>Actinomycetota</taxon>
        <taxon>Actinomycetes</taxon>
        <taxon>Pseudonocardiales</taxon>
        <taxon>Pseudonocardiaceae</taxon>
        <taxon>Amycolatopsis</taxon>
    </lineage>
</organism>
<name>A0A2P2FYP3_AMYLU</name>
<dbReference type="Proteomes" id="UP000256220">
    <property type="component" value="Unassembled WGS sequence"/>
</dbReference>
<dbReference type="PANTHER" id="PTHR32294">
    <property type="entry name" value="DNA POLYMERASE III SUBUNIT ALPHA"/>
    <property type="match status" value="1"/>
</dbReference>
<dbReference type="InterPro" id="IPR012340">
    <property type="entry name" value="NA-bd_OB-fold"/>
</dbReference>
<dbReference type="PANTHER" id="PTHR32294:SF4">
    <property type="entry name" value="ERROR-PRONE DNA POLYMERASE"/>
    <property type="match status" value="1"/>
</dbReference>
<keyword evidence="5" id="KW-1185">Reference proteome</keyword>
<reference evidence="4 5" key="1">
    <citation type="journal article" date="2014" name="Genome Announc.">
        <title>Draft Genome Sequence of Amycolatopsis lurida NRRL 2430, Producer of the Glycopeptide Family Antibiotic Ristocetin.</title>
        <authorList>
            <person name="Kwun M.J."/>
            <person name="Hong H.J."/>
        </authorList>
    </citation>
    <scope>NUCLEOTIDE SEQUENCE [LARGE SCALE GENOMIC DNA]</scope>
    <source>
        <strain evidence="4 5">NRRL 2430</strain>
    </source>
</reference>
<comment type="similarity">
    <text evidence="1">Belongs to the DNA polymerase type-C family. DnaE2 subfamily.</text>
</comment>
<dbReference type="InterPro" id="IPR004805">
    <property type="entry name" value="DnaE2/DnaE/PolC"/>
</dbReference>
<dbReference type="Pfam" id="PF01336">
    <property type="entry name" value="tRNA_anti-codon"/>
    <property type="match status" value="1"/>
</dbReference>
<sequence length="226" mass="24191">MVALETRWVGSLVALTPSERTKLGEWFPHLQRGPVGARQGHLSFALLVYASAYVKCYYPAAFAGLASASRDTHLPGIASGLDAPALPGMTALEITTTDLRATGISPDEHPMQYLREYLDGRGALTAAAVTGAGNGATVWVTGAVTHLQRPATAGGITFLNLEDETGMLNIVVTQRLWNREHKVVRNSPALLVHGVIQSHHGVTSLAADHFESLDLRGLATTSRDFR</sequence>
<dbReference type="GO" id="GO:0003676">
    <property type="term" value="F:nucleic acid binding"/>
    <property type="evidence" value="ECO:0007669"/>
    <property type="project" value="InterPro"/>
</dbReference>
<accession>A0A2P2FYP3</accession>
<dbReference type="GO" id="GO:0008408">
    <property type="term" value="F:3'-5' exonuclease activity"/>
    <property type="evidence" value="ECO:0007669"/>
    <property type="project" value="InterPro"/>
</dbReference>
<gene>
    <name evidence="4" type="ORF">BB31_08285</name>
</gene>
<comment type="caution">
    <text evidence="4">The sequence shown here is derived from an EMBL/GenBank/DDBJ whole genome shotgun (WGS) entry which is preliminary data.</text>
</comment>
<evidence type="ECO:0000313" key="5">
    <source>
        <dbReference type="Proteomes" id="UP000256220"/>
    </source>
</evidence>
<evidence type="ECO:0000313" key="4">
    <source>
        <dbReference type="EMBL" id="KFU81837.1"/>
    </source>
</evidence>
<dbReference type="RefSeq" id="WP_091596498.1">
    <property type="nucleotide sequence ID" value="NZ_JFBM01000005.1"/>
</dbReference>
<dbReference type="Gene3D" id="2.40.50.140">
    <property type="entry name" value="Nucleic acid-binding proteins"/>
    <property type="match status" value="1"/>
</dbReference>
<dbReference type="CDD" id="cd04485">
    <property type="entry name" value="DnaE_OBF"/>
    <property type="match status" value="1"/>
</dbReference>
<protein>
    <recommendedName>
        <fullName evidence="2">Error-prone DNA polymerase</fullName>
    </recommendedName>
</protein>
<dbReference type="GO" id="GO:0006260">
    <property type="term" value="P:DNA replication"/>
    <property type="evidence" value="ECO:0007669"/>
    <property type="project" value="InterPro"/>
</dbReference>
<dbReference type="EMBL" id="JFBM01000005">
    <property type="protein sequence ID" value="KFU81837.1"/>
    <property type="molecule type" value="Genomic_DNA"/>
</dbReference>
<feature type="domain" description="OB" evidence="3">
    <location>
        <begin position="138"/>
        <end position="212"/>
    </location>
</feature>
<dbReference type="AlphaFoldDB" id="A0A2P2FYP3"/>